<feature type="transmembrane region" description="Helical" evidence="5">
    <location>
        <begin position="288"/>
        <end position="309"/>
    </location>
</feature>
<feature type="transmembrane region" description="Helical" evidence="5">
    <location>
        <begin position="401"/>
        <end position="422"/>
    </location>
</feature>
<dbReference type="EMBL" id="CP107020">
    <property type="protein sequence ID" value="UYG15588.1"/>
    <property type="molecule type" value="Genomic_DNA"/>
</dbReference>
<dbReference type="RefSeq" id="WP_263592802.1">
    <property type="nucleotide sequence ID" value="NZ_CP107020.1"/>
</dbReference>
<proteinExistence type="predicted"/>
<keyword evidence="4 5" id="KW-0472">Membrane</keyword>
<dbReference type="PANTHER" id="PTHR23542">
    <property type="match status" value="1"/>
</dbReference>
<organism evidence="7 8">
    <name type="scientific">Brachybacterium huguangmaarense</name>
    <dbReference type="NCBI Taxonomy" id="1652028"/>
    <lineage>
        <taxon>Bacteria</taxon>
        <taxon>Bacillati</taxon>
        <taxon>Actinomycetota</taxon>
        <taxon>Actinomycetes</taxon>
        <taxon>Micrococcales</taxon>
        <taxon>Dermabacteraceae</taxon>
        <taxon>Brachybacterium</taxon>
    </lineage>
</organism>
<dbReference type="PANTHER" id="PTHR23542:SF1">
    <property type="entry name" value="MAJOR FACILITATOR SUPERFAMILY (MFS) PROFILE DOMAIN-CONTAINING PROTEIN"/>
    <property type="match status" value="1"/>
</dbReference>
<keyword evidence="2 5" id="KW-0812">Transmembrane</keyword>
<comment type="subcellular location">
    <subcellularLocation>
        <location evidence="1">Cell membrane</location>
        <topology evidence="1">Multi-pass membrane protein</topology>
    </subcellularLocation>
</comment>
<feature type="transmembrane region" description="Helical" evidence="5">
    <location>
        <begin position="144"/>
        <end position="162"/>
    </location>
</feature>
<feature type="transmembrane region" description="Helical" evidence="5">
    <location>
        <begin position="81"/>
        <end position="101"/>
    </location>
</feature>
<evidence type="ECO:0000313" key="7">
    <source>
        <dbReference type="EMBL" id="UYG15588.1"/>
    </source>
</evidence>
<feature type="transmembrane region" description="Helical" evidence="5">
    <location>
        <begin position="107"/>
        <end position="132"/>
    </location>
</feature>
<dbReference type="Pfam" id="PF07690">
    <property type="entry name" value="MFS_1"/>
    <property type="match status" value="2"/>
</dbReference>
<feature type="transmembrane region" description="Helical" evidence="5">
    <location>
        <begin position="20"/>
        <end position="42"/>
    </location>
</feature>
<evidence type="ECO:0000256" key="4">
    <source>
        <dbReference type="ARBA" id="ARBA00023136"/>
    </source>
</evidence>
<evidence type="ECO:0000256" key="2">
    <source>
        <dbReference type="ARBA" id="ARBA00022692"/>
    </source>
</evidence>
<feature type="transmembrane region" description="Helical" evidence="5">
    <location>
        <begin position="316"/>
        <end position="332"/>
    </location>
</feature>
<name>A0ABY6FXE2_9MICO</name>
<dbReference type="InterPro" id="IPR011701">
    <property type="entry name" value="MFS"/>
</dbReference>
<reference evidence="7" key="1">
    <citation type="submission" date="2022-10" db="EMBL/GenBank/DDBJ databases">
        <title>Whole-Genome Sequencing of Brachybacterium huguangmaarense BRM-3, Isolated from Betula schmidtii.</title>
        <authorList>
            <person name="Haam D."/>
        </authorList>
    </citation>
    <scope>NUCLEOTIDE SEQUENCE</scope>
    <source>
        <strain evidence="7">BRM-3</strain>
    </source>
</reference>
<feature type="domain" description="Major facilitator superfamily (MFS) profile" evidence="6">
    <location>
        <begin position="1"/>
        <end position="192"/>
    </location>
</feature>
<feature type="transmembrane region" description="Helical" evidence="5">
    <location>
        <begin position="372"/>
        <end position="395"/>
    </location>
</feature>
<evidence type="ECO:0000259" key="6">
    <source>
        <dbReference type="PROSITE" id="PS50850"/>
    </source>
</evidence>
<protein>
    <submittedName>
        <fullName evidence="7">MFS transporter</fullName>
    </submittedName>
</protein>
<feature type="transmembrane region" description="Helical" evidence="5">
    <location>
        <begin position="168"/>
        <end position="187"/>
    </location>
</feature>
<dbReference type="Gene3D" id="1.20.1250.20">
    <property type="entry name" value="MFS general substrate transporter like domains"/>
    <property type="match status" value="2"/>
</dbReference>
<evidence type="ECO:0000256" key="1">
    <source>
        <dbReference type="ARBA" id="ARBA00004651"/>
    </source>
</evidence>
<evidence type="ECO:0000256" key="5">
    <source>
        <dbReference type="SAM" id="Phobius"/>
    </source>
</evidence>
<feature type="domain" description="Major facilitator superfamily (MFS) profile" evidence="6">
    <location>
        <begin position="249"/>
        <end position="439"/>
    </location>
</feature>
<keyword evidence="3 5" id="KW-1133">Transmembrane helix</keyword>
<dbReference type="InterPro" id="IPR020846">
    <property type="entry name" value="MFS_dom"/>
</dbReference>
<dbReference type="InterPro" id="IPR036259">
    <property type="entry name" value="MFS_trans_sf"/>
</dbReference>
<keyword evidence="8" id="KW-1185">Reference proteome</keyword>
<accession>A0ABY6FXE2</accession>
<evidence type="ECO:0000313" key="8">
    <source>
        <dbReference type="Proteomes" id="UP001164305"/>
    </source>
</evidence>
<dbReference type="SUPFAM" id="SSF103473">
    <property type="entry name" value="MFS general substrate transporter"/>
    <property type="match status" value="2"/>
</dbReference>
<gene>
    <name evidence="7" type="ORF">BRM3_07975</name>
</gene>
<evidence type="ECO:0000256" key="3">
    <source>
        <dbReference type="ARBA" id="ARBA00022989"/>
    </source>
</evidence>
<dbReference type="Proteomes" id="UP001164305">
    <property type="component" value="Chromosome"/>
</dbReference>
<feature type="transmembrane region" description="Helical" evidence="5">
    <location>
        <begin position="48"/>
        <end position="69"/>
    </location>
</feature>
<sequence length="439" mass="44916">MALAAYRDVVRSPGVMPVLVLGFLARIPFSTLSLLFTLHAVYRLDKSYLEAGLIVTASTLGMAISSPWRGRLVDSRGLRRAVAPSIVVQSLTLVVAAFVPYGALVGLAFVGGLFSLPVFSIVRTSLAVLVSARMRRTAFALDSVITEVVFMIGPAAVAALAFTIGTPLLLIVVGVSVAVAGIGLVIADPPTRSDQVMLPTKLPGALQSIEDAALAHADGLGDKRLSEDLTTGAIPVVDPGTKASARRQLLTLGGIALLVATATSNVILTATDLGLVALLKQVGSENLVGLVITVWCVGSALGGIVYGAITREVNPLWVIGALGLLTIPIALAHSVPTIAIACFLAGLACAPSITATGEAISHRVPEEARGEAMGWHGSAMTIGGAVGGPVIGAVIDGWGPSWGIGSAGLLGVAIALGGLAAMRVHRTRVRARLARELGR</sequence>
<dbReference type="PROSITE" id="PS50850">
    <property type="entry name" value="MFS"/>
    <property type="match status" value="2"/>
</dbReference>
<feature type="transmembrane region" description="Helical" evidence="5">
    <location>
        <begin position="338"/>
        <end position="360"/>
    </location>
</feature>
<feature type="transmembrane region" description="Helical" evidence="5">
    <location>
        <begin position="249"/>
        <end position="268"/>
    </location>
</feature>